<dbReference type="OrthoDB" id="689462at2759"/>
<dbReference type="Pfam" id="PF05678">
    <property type="entry name" value="VQ"/>
    <property type="match status" value="1"/>
</dbReference>
<dbReference type="InterPro" id="IPR008889">
    <property type="entry name" value="VQ"/>
</dbReference>
<dbReference type="PaxDb" id="4097-A0A1S3YD22"/>
<dbReference type="PANTHER" id="PTHR34794:SF4">
    <property type="entry name" value="VQ MOTIF-CONTAINING PROTEIN 29-LIKE"/>
    <property type="match status" value="1"/>
</dbReference>
<gene>
    <name evidence="2" type="primary">LOC107774888</name>
</gene>
<dbReference type="GeneID" id="107774888"/>
<dbReference type="AlphaFoldDB" id="A0A1S3YD22"/>
<evidence type="ECO:0000313" key="2">
    <source>
        <dbReference type="RefSeq" id="XP_016450029.1"/>
    </source>
</evidence>
<name>A0A1S3YD22_TOBAC</name>
<reference evidence="2" key="2">
    <citation type="submission" date="2025-08" db="UniProtKB">
        <authorList>
            <consortium name="RefSeq"/>
        </authorList>
    </citation>
    <scope>IDENTIFICATION</scope>
</reference>
<keyword evidence="1" id="KW-1185">Reference proteome</keyword>
<dbReference type="KEGG" id="nta:107774888"/>
<proteinExistence type="predicted"/>
<evidence type="ECO:0000313" key="1">
    <source>
        <dbReference type="Proteomes" id="UP000790787"/>
    </source>
</evidence>
<dbReference type="InterPro" id="IPR039610">
    <property type="entry name" value="VQ29"/>
</dbReference>
<sequence>MESYSYKMYSSSFSSSSSFAVHPQEEKKEKPYNSSLRRVRSLPSKPITKKPIAPSLPIPPKIYRVEAVNFREVVQMLTAAPEFQSHSNSPSGFSSRRLQEVAPPPLDLSPTSLTSNNNTAGQLKEFPSSFLLQN</sequence>
<accession>A0A1S3YD22</accession>
<protein>
    <submittedName>
        <fullName evidence="2">VQ motif-containing protein 29-like</fullName>
    </submittedName>
</protein>
<dbReference type="Proteomes" id="UP000790787">
    <property type="component" value="Chromosome 3"/>
</dbReference>
<organism evidence="1 2">
    <name type="scientific">Nicotiana tabacum</name>
    <name type="common">Common tobacco</name>
    <dbReference type="NCBI Taxonomy" id="4097"/>
    <lineage>
        <taxon>Eukaryota</taxon>
        <taxon>Viridiplantae</taxon>
        <taxon>Streptophyta</taxon>
        <taxon>Embryophyta</taxon>
        <taxon>Tracheophyta</taxon>
        <taxon>Spermatophyta</taxon>
        <taxon>Magnoliopsida</taxon>
        <taxon>eudicotyledons</taxon>
        <taxon>Gunneridae</taxon>
        <taxon>Pentapetalae</taxon>
        <taxon>asterids</taxon>
        <taxon>lamiids</taxon>
        <taxon>Solanales</taxon>
        <taxon>Solanaceae</taxon>
        <taxon>Nicotianoideae</taxon>
        <taxon>Nicotianeae</taxon>
        <taxon>Nicotiana</taxon>
    </lineage>
</organism>
<reference evidence="1" key="1">
    <citation type="journal article" date="2014" name="Nat. Commun.">
        <title>The tobacco genome sequence and its comparison with those of tomato and potato.</title>
        <authorList>
            <person name="Sierro N."/>
            <person name="Battey J.N."/>
            <person name="Ouadi S."/>
            <person name="Bakaher N."/>
            <person name="Bovet L."/>
            <person name="Willig A."/>
            <person name="Goepfert S."/>
            <person name="Peitsch M.C."/>
            <person name="Ivanov N.V."/>
        </authorList>
    </citation>
    <scope>NUCLEOTIDE SEQUENCE [LARGE SCALE GENOMIC DNA]</scope>
</reference>
<dbReference type="RefSeq" id="XP_016450029.1">
    <property type="nucleotide sequence ID" value="XM_016594543.1"/>
</dbReference>
<dbReference type="STRING" id="4097.A0A1S3YD22"/>
<dbReference type="PANTHER" id="PTHR34794">
    <property type="entry name" value="EXPRESSED PROTEIN"/>
    <property type="match status" value="1"/>
</dbReference>